<dbReference type="InterPro" id="IPR010619">
    <property type="entry name" value="ThrE-like_N"/>
</dbReference>
<sequence>MAIRVLSVEDAEKLMKLSIKAGNEMIINGAEIYRAEDTVERILNSNKNISEAECVFTYSSILITFYYENKAYTAIKKVKDRKVNLEKVSLINSLSREFVSSSMNLDLAESLLEKIINSEEISEYKKTIMSALGCSLFTLTIGRSFKDFLAAFFATIISQIFLRVTRAGGRKYFMETLIGGLIATIFALIFSRLNLIDKVENVIVGSILILFPGLSLTNAVRDIMNGDMVSGMVGFIHAIFVAIALALGVGIMIKLNVFFGA</sequence>
<dbReference type="GO" id="GO:0015744">
    <property type="term" value="P:succinate transport"/>
    <property type="evidence" value="ECO:0007669"/>
    <property type="project" value="TreeGrafter"/>
</dbReference>
<reference evidence="9 10" key="1">
    <citation type="submission" date="2024-01" db="EMBL/GenBank/DDBJ databases">
        <title>Complete genome sequence of Citroniella saccharovorans strain M6.X9, isolated from human fecal sample.</title>
        <authorList>
            <person name="Cheng G."/>
            <person name="Westerholm M."/>
            <person name="Schnurer A."/>
        </authorList>
    </citation>
    <scope>NUCLEOTIDE SEQUENCE [LARGE SCALE GENOMIC DNA]</scope>
    <source>
        <strain evidence="9 10">DSM 29873</strain>
    </source>
</reference>
<name>A0AAW9MZ80_9FIRM</name>
<evidence type="ECO:0000256" key="6">
    <source>
        <dbReference type="ARBA" id="ARBA00034125"/>
    </source>
</evidence>
<evidence type="ECO:0000256" key="4">
    <source>
        <dbReference type="ARBA" id="ARBA00022989"/>
    </source>
</evidence>
<gene>
    <name evidence="9" type="ORF">VLK81_07995</name>
</gene>
<dbReference type="AlphaFoldDB" id="A0AAW9MZ80"/>
<keyword evidence="4 7" id="KW-1133">Transmembrane helix</keyword>
<proteinExistence type="inferred from homology"/>
<feature type="transmembrane region" description="Helical" evidence="7">
    <location>
        <begin position="148"/>
        <end position="165"/>
    </location>
</feature>
<comment type="subcellular location">
    <subcellularLocation>
        <location evidence="1">Cell membrane</location>
        <topology evidence="1">Multi-pass membrane protein</topology>
    </subcellularLocation>
</comment>
<evidence type="ECO:0000313" key="10">
    <source>
        <dbReference type="Proteomes" id="UP001357733"/>
    </source>
</evidence>
<dbReference type="PANTHER" id="PTHR34390:SF2">
    <property type="entry name" value="SUCCINATE TRANSPORTER SUBUNIT YJJP-RELATED"/>
    <property type="match status" value="1"/>
</dbReference>
<evidence type="ECO:0000256" key="5">
    <source>
        <dbReference type="ARBA" id="ARBA00023136"/>
    </source>
</evidence>
<evidence type="ECO:0000256" key="1">
    <source>
        <dbReference type="ARBA" id="ARBA00004651"/>
    </source>
</evidence>
<comment type="similarity">
    <text evidence="6">Belongs to the ThrE exporter (TC 2.A.79) family.</text>
</comment>
<accession>A0AAW9MZ80</accession>
<dbReference type="GO" id="GO:0005886">
    <property type="term" value="C:plasma membrane"/>
    <property type="evidence" value="ECO:0007669"/>
    <property type="project" value="UniProtKB-SubCell"/>
</dbReference>
<keyword evidence="10" id="KW-1185">Reference proteome</keyword>
<dbReference type="InterPro" id="IPR050539">
    <property type="entry name" value="ThrE_Dicarb/AminoAcid_Exp"/>
</dbReference>
<dbReference type="Proteomes" id="UP001357733">
    <property type="component" value="Unassembled WGS sequence"/>
</dbReference>
<keyword evidence="3 7" id="KW-0812">Transmembrane</keyword>
<comment type="caution">
    <text evidence="9">The sequence shown here is derived from an EMBL/GenBank/DDBJ whole genome shotgun (WGS) entry which is preliminary data.</text>
</comment>
<organism evidence="9 10">
    <name type="scientific">Citroniella saccharovorans</name>
    <dbReference type="NCBI Taxonomy" id="2053367"/>
    <lineage>
        <taxon>Bacteria</taxon>
        <taxon>Bacillati</taxon>
        <taxon>Bacillota</taxon>
        <taxon>Tissierellia</taxon>
        <taxon>Tissierellales</taxon>
        <taxon>Peptoniphilaceae</taxon>
        <taxon>Citroniella</taxon>
    </lineage>
</organism>
<keyword evidence="2" id="KW-1003">Cell membrane</keyword>
<evidence type="ECO:0000256" key="7">
    <source>
        <dbReference type="SAM" id="Phobius"/>
    </source>
</evidence>
<feature type="transmembrane region" description="Helical" evidence="7">
    <location>
        <begin position="202"/>
        <end position="220"/>
    </location>
</feature>
<evidence type="ECO:0000259" key="8">
    <source>
        <dbReference type="Pfam" id="PF06738"/>
    </source>
</evidence>
<dbReference type="PANTHER" id="PTHR34390">
    <property type="entry name" value="UPF0442 PROTEIN YJJB-RELATED"/>
    <property type="match status" value="1"/>
</dbReference>
<dbReference type="Pfam" id="PF06738">
    <property type="entry name" value="ThrE"/>
    <property type="match status" value="1"/>
</dbReference>
<protein>
    <submittedName>
        <fullName evidence="9">Threonine/serine exporter family protein</fullName>
    </submittedName>
</protein>
<feature type="transmembrane region" description="Helical" evidence="7">
    <location>
        <begin position="172"/>
        <end position="190"/>
    </location>
</feature>
<evidence type="ECO:0000313" key="9">
    <source>
        <dbReference type="EMBL" id="MEB3429947.1"/>
    </source>
</evidence>
<dbReference type="RefSeq" id="WP_324620101.1">
    <property type="nucleotide sequence ID" value="NZ_JAYKOT010000003.1"/>
</dbReference>
<dbReference type="EMBL" id="JAYKOT010000003">
    <property type="protein sequence ID" value="MEB3429947.1"/>
    <property type="molecule type" value="Genomic_DNA"/>
</dbReference>
<feature type="transmembrane region" description="Helical" evidence="7">
    <location>
        <begin position="232"/>
        <end position="253"/>
    </location>
</feature>
<evidence type="ECO:0000256" key="3">
    <source>
        <dbReference type="ARBA" id="ARBA00022692"/>
    </source>
</evidence>
<feature type="domain" description="Threonine/serine exporter-like N-terminal" evidence="8">
    <location>
        <begin position="17"/>
        <end position="255"/>
    </location>
</feature>
<keyword evidence="5 7" id="KW-0472">Membrane</keyword>
<evidence type="ECO:0000256" key="2">
    <source>
        <dbReference type="ARBA" id="ARBA00022475"/>
    </source>
</evidence>
<dbReference type="GO" id="GO:0022857">
    <property type="term" value="F:transmembrane transporter activity"/>
    <property type="evidence" value="ECO:0007669"/>
    <property type="project" value="InterPro"/>
</dbReference>